<dbReference type="EMBL" id="JBJXBP010000006">
    <property type="protein sequence ID" value="KAL3824199.1"/>
    <property type="molecule type" value="Genomic_DNA"/>
</dbReference>
<dbReference type="PANTHER" id="PTHR36336:SF1">
    <property type="entry name" value="OS09G0560400 PROTEIN"/>
    <property type="match status" value="1"/>
</dbReference>
<gene>
    <name evidence="2" type="ORF">ACJIZ3_020228</name>
</gene>
<reference evidence="2 3" key="1">
    <citation type="submission" date="2024-12" db="EMBL/GenBank/DDBJ databases">
        <title>The unique morphological basis and parallel evolutionary history of personate flowers in Penstemon.</title>
        <authorList>
            <person name="Depatie T.H."/>
            <person name="Wessinger C.A."/>
        </authorList>
    </citation>
    <scope>NUCLEOTIDE SEQUENCE [LARGE SCALE GENOMIC DNA]</scope>
    <source>
        <strain evidence="2">WTNN_2</strain>
        <tissue evidence="2">Leaf</tissue>
    </source>
</reference>
<protein>
    <submittedName>
        <fullName evidence="2">Uncharacterized protein</fullName>
    </submittedName>
</protein>
<keyword evidence="3" id="KW-1185">Reference proteome</keyword>
<dbReference type="Proteomes" id="UP001634393">
    <property type="component" value="Unassembled WGS sequence"/>
</dbReference>
<dbReference type="AlphaFoldDB" id="A0ABD3SI03"/>
<organism evidence="2 3">
    <name type="scientific">Penstemon smallii</name>
    <dbReference type="NCBI Taxonomy" id="265156"/>
    <lineage>
        <taxon>Eukaryota</taxon>
        <taxon>Viridiplantae</taxon>
        <taxon>Streptophyta</taxon>
        <taxon>Embryophyta</taxon>
        <taxon>Tracheophyta</taxon>
        <taxon>Spermatophyta</taxon>
        <taxon>Magnoliopsida</taxon>
        <taxon>eudicotyledons</taxon>
        <taxon>Gunneridae</taxon>
        <taxon>Pentapetalae</taxon>
        <taxon>asterids</taxon>
        <taxon>lamiids</taxon>
        <taxon>Lamiales</taxon>
        <taxon>Plantaginaceae</taxon>
        <taxon>Cheloneae</taxon>
        <taxon>Penstemon</taxon>
    </lineage>
</organism>
<comment type="caution">
    <text evidence="2">The sequence shown here is derived from an EMBL/GenBank/DDBJ whole genome shotgun (WGS) entry which is preliminary data.</text>
</comment>
<name>A0ABD3SI03_9LAMI</name>
<keyword evidence="1" id="KW-0732">Signal</keyword>
<evidence type="ECO:0000313" key="3">
    <source>
        <dbReference type="Proteomes" id="UP001634393"/>
    </source>
</evidence>
<accession>A0ABD3SI03</accession>
<proteinExistence type="predicted"/>
<dbReference type="PANTHER" id="PTHR36336">
    <property type="entry name" value="OS09G0560400 PROTEIN"/>
    <property type="match status" value="1"/>
</dbReference>
<evidence type="ECO:0000313" key="2">
    <source>
        <dbReference type="EMBL" id="KAL3824199.1"/>
    </source>
</evidence>
<feature type="chain" id="PRO_5044829542" evidence="1">
    <location>
        <begin position="24"/>
        <end position="206"/>
    </location>
</feature>
<evidence type="ECO:0000256" key="1">
    <source>
        <dbReference type="SAM" id="SignalP"/>
    </source>
</evidence>
<feature type="signal peptide" evidence="1">
    <location>
        <begin position="1"/>
        <end position="23"/>
    </location>
</feature>
<sequence>MLYSNTPPLILIFLLLICVFSSAHLSVAQNPELRVIKRRTLLSIKETPNGGNVTFDCSPSGPCIPCSRSEKGDKKYRCGETGYRIRLKCVPSGSKDAKSLKEQKTRSALEIKDLRVNQHNADLIISSTRQRRLMADSSKPKGGSRPYITYRSCIPAVNEEKLSVLGFEALMAALLLSSGSFIYLRRKRASAAAGGAPVRLPTNSRF</sequence>